<evidence type="ECO:0000313" key="1">
    <source>
        <dbReference type="EMBL" id="CAF4811232.1"/>
    </source>
</evidence>
<proteinExistence type="predicted"/>
<comment type="caution">
    <text evidence="1">The sequence shown here is derived from an EMBL/GenBank/DDBJ whole genome shotgun (WGS) entry which is preliminary data.</text>
</comment>
<sequence>MIIGPTLCAKSSTSFVDAKTVGYYEWGGEEILFSTHTIFRIDRITHIADDHTDKLWQ</sequence>
<dbReference type="AlphaFoldDB" id="A0A8S3BCV2"/>
<organism evidence="1 2">
    <name type="scientific">Rotaria magnacalcarata</name>
    <dbReference type="NCBI Taxonomy" id="392030"/>
    <lineage>
        <taxon>Eukaryota</taxon>
        <taxon>Metazoa</taxon>
        <taxon>Spiralia</taxon>
        <taxon>Gnathifera</taxon>
        <taxon>Rotifera</taxon>
        <taxon>Eurotatoria</taxon>
        <taxon>Bdelloidea</taxon>
        <taxon>Philodinida</taxon>
        <taxon>Philodinidae</taxon>
        <taxon>Rotaria</taxon>
    </lineage>
</organism>
<accession>A0A8S3BCV2</accession>
<gene>
    <name evidence="1" type="ORF">SMN809_LOCUS47600</name>
</gene>
<reference evidence="1" key="1">
    <citation type="submission" date="2021-02" db="EMBL/GenBank/DDBJ databases">
        <authorList>
            <person name="Nowell W R."/>
        </authorList>
    </citation>
    <scope>NUCLEOTIDE SEQUENCE</scope>
</reference>
<feature type="non-terminal residue" evidence="1">
    <location>
        <position position="57"/>
    </location>
</feature>
<protein>
    <submittedName>
        <fullName evidence="1">Uncharacterized protein</fullName>
    </submittedName>
</protein>
<name>A0A8S3BCV2_9BILA</name>
<dbReference type="Proteomes" id="UP000676336">
    <property type="component" value="Unassembled WGS sequence"/>
</dbReference>
<dbReference type="EMBL" id="CAJOBI010151119">
    <property type="protein sequence ID" value="CAF4811232.1"/>
    <property type="molecule type" value="Genomic_DNA"/>
</dbReference>
<evidence type="ECO:0000313" key="2">
    <source>
        <dbReference type="Proteomes" id="UP000676336"/>
    </source>
</evidence>